<dbReference type="PROSITE" id="PS51128">
    <property type="entry name" value="ZF_DKSA_2"/>
    <property type="match status" value="1"/>
</dbReference>
<dbReference type="KEGG" id="tav:G4V39_06655"/>
<organism evidence="1 2">
    <name type="scientific">Thermosulfuriphilus ammonigenes</name>
    <dbReference type="NCBI Taxonomy" id="1936021"/>
    <lineage>
        <taxon>Bacteria</taxon>
        <taxon>Pseudomonadati</taxon>
        <taxon>Thermodesulfobacteriota</taxon>
        <taxon>Thermodesulfobacteria</taxon>
        <taxon>Thermodesulfobacteriales</taxon>
        <taxon>Thermodesulfobacteriaceae</taxon>
        <taxon>Thermosulfuriphilus</taxon>
    </lineage>
</organism>
<dbReference type="InterPro" id="IPR000962">
    <property type="entry name" value="Znf_DskA_TraR"/>
</dbReference>
<dbReference type="InterPro" id="IPR037187">
    <property type="entry name" value="DnaK_N"/>
</dbReference>
<dbReference type="SUPFAM" id="SSF109635">
    <property type="entry name" value="DnaK suppressor protein DksA, alpha-hairpin domain"/>
    <property type="match status" value="1"/>
</dbReference>
<dbReference type="PANTHER" id="PTHR33823">
    <property type="entry name" value="RNA POLYMERASE-BINDING TRANSCRIPTION FACTOR DKSA-RELATED"/>
    <property type="match status" value="1"/>
</dbReference>
<dbReference type="AlphaFoldDB" id="A0A6G7PX24"/>
<dbReference type="PANTHER" id="PTHR33823:SF4">
    <property type="entry name" value="GENERAL STRESS PROTEIN 16O"/>
    <property type="match status" value="1"/>
</dbReference>
<accession>A0A6G7PX24</accession>
<evidence type="ECO:0000313" key="1">
    <source>
        <dbReference type="EMBL" id="QIJ71963.1"/>
    </source>
</evidence>
<dbReference type="Proteomes" id="UP000502179">
    <property type="component" value="Chromosome"/>
</dbReference>
<reference evidence="1 2" key="1">
    <citation type="submission" date="2020-02" db="EMBL/GenBank/DDBJ databases">
        <title>Genome analysis of Thermosulfuriphilus ammonigenes ST65T, an anaerobic thermophilic chemolithoautotrophic bacterium isolated from a deep-sea hydrothermal vent.</title>
        <authorList>
            <person name="Slobodkina G."/>
            <person name="Allioux M."/>
            <person name="Merkel A."/>
            <person name="Alain K."/>
            <person name="Jebbar M."/>
            <person name="Slobodkin A."/>
        </authorList>
    </citation>
    <scope>NUCLEOTIDE SEQUENCE [LARGE SCALE GENOMIC DNA]</scope>
    <source>
        <strain evidence="1 2">ST65</strain>
    </source>
</reference>
<dbReference type="SUPFAM" id="SSF57716">
    <property type="entry name" value="Glucocorticoid receptor-like (DNA-binding domain)"/>
    <property type="match status" value="1"/>
</dbReference>
<dbReference type="RefSeq" id="WP_166032180.1">
    <property type="nucleotide sequence ID" value="NZ_CP048877.1"/>
</dbReference>
<dbReference type="GO" id="GO:0008270">
    <property type="term" value="F:zinc ion binding"/>
    <property type="evidence" value="ECO:0007669"/>
    <property type="project" value="InterPro"/>
</dbReference>
<keyword evidence="2" id="KW-1185">Reference proteome</keyword>
<proteinExistence type="predicted"/>
<evidence type="ECO:0000313" key="2">
    <source>
        <dbReference type="Proteomes" id="UP000502179"/>
    </source>
</evidence>
<gene>
    <name evidence="1" type="ORF">G4V39_06655</name>
</gene>
<dbReference type="EMBL" id="CP048877">
    <property type="protein sequence ID" value="QIJ71963.1"/>
    <property type="molecule type" value="Genomic_DNA"/>
</dbReference>
<dbReference type="Pfam" id="PF01258">
    <property type="entry name" value="zf-dskA_traR"/>
    <property type="match status" value="1"/>
</dbReference>
<dbReference type="Gene3D" id="1.20.120.910">
    <property type="entry name" value="DksA, coiled-coil domain"/>
    <property type="match status" value="1"/>
</dbReference>
<protein>
    <submittedName>
        <fullName evidence="1">TraR/DksA family transcriptional regulator</fullName>
    </submittedName>
</protein>
<name>A0A6G7PX24_9BACT</name>
<sequence length="131" mass="15774">MSDKNKRRPLTPEELEELKERLLERKKALWREVVETLEREGKEAYQDLIQTVKDEQDLALADIQEETLLSLLEPKVRELEEIEQALIRMEQGEYGRCIDCGRWIRPARLEIIPWVARCRDCKERWEKLQEI</sequence>